<accession>A0ABU0YXT3</accession>
<comment type="caution">
    <text evidence="2">The sequence shown here is derived from an EMBL/GenBank/DDBJ whole genome shotgun (WGS) entry which is preliminary data.</text>
</comment>
<reference evidence="2 3" key="1">
    <citation type="submission" date="2023-08" db="EMBL/GenBank/DDBJ databases">
        <title>Microbacterium psychrotolerans sp. nov., a psychrotolerant bacterium isolated from soil in Heilongjiang Province, China.</title>
        <authorList>
            <person name="An P."/>
            <person name="Zhao D."/>
            <person name="Xiang H."/>
        </authorList>
    </citation>
    <scope>NUCLEOTIDE SEQUENCE [LARGE SCALE GENOMIC DNA]</scope>
    <source>
        <strain evidence="2 3">QXD-8</strain>
    </source>
</reference>
<proteinExistence type="predicted"/>
<name>A0ABU0YXT3_9MICO</name>
<dbReference type="EMBL" id="JAVFWO010000001">
    <property type="protein sequence ID" value="MDQ7876585.1"/>
    <property type="molecule type" value="Genomic_DNA"/>
</dbReference>
<feature type="compositionally biased region" description="Polar residues" evidence="1">
    <location>
        <begin position="351"/>
        <end position="360"/>
    </location>
</feature>
<protein>
    <submittedName>
        <fullName evidence="2">Uncharacterized protein</fullName>
    </submittedName>
</protein>
<sequence>MSLRREGDPGEERAIGGERDRERRRAYRERNAERIRERQRAWRQRNQEHIRAYRAAYNAEHSEEVAAQKRAYMKGYTARRAAEQRRRQAKRTSSKKYYEAHKAEHHEYTRQWQARKRAEDPDEYRAMRAKAQRRWWETHKDEYNAKLRAQHRENPGPKRAAARAYYAAHADELKAKKRAYYAENREKVLAGNRAWKEREKRRRDAGLPPRRIRSTSAVERRANTAAADAFFARARTAEEIAAIREIPASPVELLQPTPPELVAAFERDSQRARIEHTLATDGSYASRSQIAVARRWLAAQRPTRREQRQAIEDARMDAIGKQVNDRLRHRDPPRHRHHLDPDAAAPHPMLNPNTTMGMNR</sequence>
<dbReference type="Proteomes" id="UP001235133">
    <property type="component" value="Unassembled WGS sequence"/>
</dbReference>
<keyword evidence="3" id="KW-1185">Reference proteome</keyword>
<dbReference type="PROSITE" id="PS50096">
    <property type="entry name" value="IQ"/>
    <property type="match status" value="1"/>
</dbReference>
<gene>
    <name evidence="2" type="ORF">Q9R08_01205</name>
</gene>
<evidence type="ECO:0000313" key="2">
    <source>
        <dbReference type="EMBL" id="MDQ7876585.1"/>
    </source>
</evidence>
<evidence type="ECO:0000256" key="1">
    <source>
        <dbReference type="SAM" id="MobiDB-lite"/>
    </source>
</evidence>
<feature type="region of interest" description="Disordered" evidence="1">
    <location>
        <begin position="1"/>
        <end position="36"/>
    </location>
</feature>
<dbReference type="RefSeq" id="WP_308865987.1">
    <property type="nucleotide sequence ID" value="NZ_JAVFWO010000001.1"/>
</dbReference>
<feature type="region of interest" description="Disordered" evidence="1">
    <location>
        <begin position="326"/>
        <end position="360"/>
    </location>
</feature>
<organism evidence="2 3">
    <name type="scientific">Microbacterium psychrotolerans</name>
    <dbReference type="NCBI Taxonomy" id="3068321"/>
    <lineage>
        <taxon>Bacteria</taxon>
        <taxon>Bacillati</taxon>
        <taxon>Actinomycetota</taxon>
        <taxon>Actinomycetes</taxon>
        <taxon>Micrococcales</taxon>
        <taxon>Microbacteriaceae</taxon>
        <taxon>Microbacterium</taxon>
    </lineage>
</organism>
<evidence type="ECO:0000313" key="3">
    <source>
        <dbReference type="Proteomes" id="UP001235133"/>
    </source>
</evidence>